<dbReference type="PANTHER" id="PTHR43080:SF2">
    <property type="entry name" value="CBS DOMAIN-CONTAINING PROTEIN"/>
    <property type="match status" value="1"/>
</dbReference>
<reference evidence="4 5" key="1">
    <citation type="submission" date="2024-04" db="EMBL/GenBank/DDBJ databases">
        <title>Dissimilatory iodate-reducing microorganisms contribute to the enrichment of iodine in groundwater.</title>
        <authorList>
            <person name="Jiang Z."/>
        </authorList>
    </citation>
    <scope>NUCLEOTIDE SEQUENCE [LARGE SCALE GENOMIC DNA]</scope>
    <source>
        <strain evidence="4 5">NCP973</strain>
    </source>
</reference>
<dbReference type="InterPro" id="IPR046342">
    <property type="entry name" value="CBS_dom_sf"/>
</dbReference>
<accession>A0ABZ2XJS1</accession>
<dbReference type="InterPro" id="IPR051257">
    <property type="entry name" value="Diverse_CBS-Domain"/>
</dbReference>
<evidence type="ECO:0000313" key="5">
    <source>
        <dbReference type="Proteomes" id="UP001479520"/>
    </source>
</evidence>
<dbReference type="SUPFAM" id="SSF54631">
    <property type="entry name" value="CBS-domain pair"/>
    <property type="match status" value="1"/>
</dbReference>
<protein>
    <submittedName>
        <fullName evidence="4">CBS domain-containing protein</fullName>
    </submittedName>
</protein>
<name>A0ABZ2XJS1_9RHOO</name>
<proteinExistence type="predicted"/>
<keyword evidence="5" id="KW-1185">Reference proteome</keyword>
<dbReference type="SMART" id="SM00116">
    <property type="entry name" value="CBS"/>
    <property type="match status" value="2"/>
</dbReference>
<feature type="domain" description="CBS" evidence="3">
    <location>
        <begin position="76"/>
        <end position="136"/>
    </location>
</feature>
<evidence type="ECO:0000256" key="2">
    <source>
        <dbReference type="PROSITE-ProRule" id="PRU00703"/>
    </source>
</evidence>
<gene>
    <name evidence="4" type="ORF">AADV58_04510</name>
</gene>
<dbReference type="EMBL" id="CP151406">
    <property type="protein sequence ID" value="WZJ22423.1"/>
    <property type="molecule type" value="Genomic_DNA"/>
</dbReference>
<keyword evidence="1 2" id="KW-0129">CBS domain</keyword>
<dbReference type="PANTHER" id="PTHR43080">
    <property type="entry name" value="CBS DOMAIN-CONTAINING PROTEIN CBSX3, MITOCHONDRIAL"/>
    <property type="match status" value="1"/>
</dbReference>
<dbReference type="CDD" id="cd04623">
    <property type="entry name" value="CBS_pair_bac_euk"/>
    <property type="match status" value="1"/>
</dbReference>
<dbReference type="RefSeq" id="WP_028994929.1">
    <property type="nucleotide sequence ID" value="NZ_CALFBA010000001.1"/>
</dbReference>
<evidence type="ECO:0000256" key="1">
    <source>
        <dbReference type="ARBA" id="ARBA00023122"/>
    </source>
</evidence>
<sequence>MKTLKQLLAEKTAPLAVTAPDDTVYQALCVMAEHNVGALLVLQEGKLVGIFSERDYARKQIRNHRSSKETPVRDLMSSRVAYVGLQATLEECMSLMTEKRFRHLPVLDDQGQVLGILSIGDLVKETISAQQFLIEELERYIAS</sequence>
<dbReference type="Proteomes" id="UP001479520">
    <property type="component" value="Chromosome"/>
</dbReference>
<organism evidence="4 5">
    <name type="scientific">Azonexus hydrophilus</name>
    <dbReference type="NCBI Taxonomy" id="418702"/>
    <lineage>
        <taxon>Bacteria</taxon>
        <taxon>Pseudomonadati</taxon>
        <taxon>Pseudomonadota</taxon>
        <taxon>Betaproteobacteria</taxon>
        <taxon>Rhodocyclales</taxon>
        <taxon>Azonexaceae</taxon>
        <taxon>Azonexus</taxon>
    </lineage>
</organism>
<dbReference type="Pfam" id="PF00571">
    <property type="entry name" value="CBS"/>
    <property type="match status" value="2"/>
</dbReference>
<feature type="domain" description="CBS" evidence="3">
    <location>
        <begin position="9"/>
        <end position="66"/>
    </location>
</feature>
<dbReference type="Gene3D" id="3.10.580.10">
    <property type="entry name" value="CBS-domain"/>
    <property type="match status" value="1"/>
</dbReference>
<evidence type="ECO:0000259" key="3">
    <source>
        <dbReference type="PROSITE" id="PS51371"/>
    </source>
</evidence>
<dbReference type="InterPro" id="IPR044725">
    <property type="entry name" value="CBSX3_CBS_dom"/>
</dbReference>
<evidence type="ECO:0000313" key="4">
    <source>
        <dbReference type="EMBL" id="WZJ22423.1"/>
    </source>
</evidence>
<dbReference type="PROSITE" id="PS51371">
    <property type="entry name" value="CBS"/>
    <property type="match status" value="2"/>
</dbReference>
<dbReference type="InterPro" id="IPR000644">
    <property type="entry name" value="CBS_dom"/>
</dbReference>